<dbReference type="Pfam" id="PF17678">
    <property type="entry name" value="Glyco_hydro_92N"/>
    <property type="match status" value="1"/>
</dbReference>
<dbReference type="Gene3D" id="2.70.98.10">
    <property type="match status" value="1"/>
</dbReference>
<feature type="signal peptide" evidence="5">
    <location>
        <begin position="1"/>
        <end position="20"/>
    </location>
</feature>
<dbReference type="InterPro" id="IPR012939">
    <property type="entry name" value="Glyco_hydro_92"/>
</dbReference>
<comment type="subunit">
    <text evidence="2">Monomer.</text>
</comment>
<dbReference type="NCBIfam" id="TIGR01180">
    <property type="entry name" value="aman2_put"/>
    <property type="match status" value="1"/>
</dbReference>
<feature type="domain" description="Glycosyl hydrolase family 92 N-terminal" evidence="7">
    <location>
        <begin position="64"/>
        <end position="190"/>
    </location>
</feature>
<name>A0A4Y1X5C8_9BACT</name>
<dbReference type="InterPro" id="IPR014718">
    <property type="entry name" value="GH-type_carb-bd"/>
</dbReference>
<gene>
    <name evidence="8" type="ORF">A5CPEGH6_21660</name>
</gene>
<dbReference type="GO" id="GO:0006516">
    <property type="term" value="P:glycoprotein catabolic process"/>
    <property type="evidence" value="ECO:0007669"/>
    <property type="project" value="TreeGrafter"/>
</dbReference>
<sequence length="728" mass="82216">MIRKKLLLLFALLPACALCAQKQQDLTAYVNTMQGSHNTPEFSHGRCTPLVALPQGVNSWSPVGFSYVGRSAAGVGGCGIVLRPLTEAPSPETATATVDTASIVGRPHYFRMRTSDGILSEMSPTERCAVFRFTYPRRSEALLALSGEEMGGVEADAAARCVTGYVIRRSNVSQAADKTWFLLRFDRDFTVDEDRKGGTLLLRFGRGGTVGVQAAVSKIDARQARVTFGRELEGKRFGEVCEAARERWNGMLGRIEVEGGTPEQRRTFYSCLFRTMLRPAQDYETDAEGRERFAYDGEVYEGRYHVNPILWDAYRSLFALHNIINRAEEERYVQSLMRTQELTGWWPSGHVMIGNHAISVLADAWAKGIRTFDPEEALGRYYREITRSAVDTLNNGDYNREHVRGYGRLGFEDYFAMGYIPYPQGTDRVMETTSKTIEYNYDDFCAWRLARMTGNDFYERIFARHIYNYRNVFDPADGFFKGRDREGRFDEDFNPYEWGGPFVEGNGWQWRFSVQQDARGMIGLMGGEEAFRRNLDELFAVRADSVLHGGYGYRIHEINEAVAGNQGQYAQGNEPCFHVIHLYNHAGQPWKAQRLLRESLTRLFNSGPEGFPGDEDGGAMSSWYVFNAMGFYTVTPGVGQYVLGSPLFDRVTIRLENGRKFVITADGNAPDRPYIRSATLNGAPWTKNWFDHETLMAGGELRLEMSGCPNTERGTAPEDRPYSMSDPE</sequence>
<keyword evidence="9" id="KW-1185">Reference proteome</keyword>
<organism evidence="8 9">
    <name type="scientific">Alistipes dispar</name>
    <dbReference type="NCBI Taxonomy" id="2585119"/>
    <lineage>
        <taxon>Bacteria</taxon>
        <taxon>Pseudomonadati</taxon>
        <taxon>Bacteroidota</taxon>
        <taxon>Bacteroidia</taxon>
        <taxon>Bacteroidales</taxon>
        <taxon>Rikenellaceae</taxon>
        <taxon>Alistipes</taxon>
    </lineage>
</organism>
<dbReference type="Pfam" id="PF07971">
    <property type="entry name" value="Glyco_hydro_92"/>
    <property type="match status" value="1"/>
</dbReference>
<keyword evidence="3" id="KW-0106">Calcium</keyword>
<evidence type="ECO:0000259" key="6">
    <source>
        <dbReference type="Pfam" id="PF07971"/>
    </source>
</evidence>
<dbReference type="PANTHER" id="PTHR12143">
    <property type="entry name" value="PEPTIDE N-GLYCANASE PNGASE -RELATED"/>
    <property type="match status" value="1"/>
</dbReference>
<comment type="cofactor">
    <cofactor evidence="1">
        <name>Ca(2+)</name>
        <dbReference type="ChEBI" id="CHEBI:29108"/>
    </cofactor>
</comment>
<accession>A0A4Y1X5C8</accession>
<dbReference type="GO" id="GO:0000224">
    <property type="term" value="F:peptide-N4-(N-acetyl-beta-glucosaminyl)asparagine amidase activity"/>
    <property type="evidence" value="ECO:0007669"/>
    <property type="project" value="TreeGrafter"/>
</dbReference>
<evidence type="ECO:0000313" key="8">
    <source>
        <dbReference type="EMBL" id="BBL07528.1"/>
    </source>
</evidence>
<feature type="domain" description="Glycosyl hydrolase family 92" evidence="6">
    <location>
        <begin position="223"/>
        <end position="706"/>
    </location>
</feature>
<evidence type="ECO:0000256" key="1">
    <source>
        <dbReference type="ARBA" id="ARBA00001913"/>
    </source>
</evidence>
<dbReference type="PANTHER" id="PTHR12143:SF43">
    <property type="entry name" value="PUTATIVE-RELATED"/>
    <property type="match status" value="1"/>
</dbReference>
<dbReference type="Gene3D" id="1.20.1050.60">
    <property type="entry name" value="alpha-1,2-mannosidase"/>
    <property type="match status" value="1"/>
</dbReference>
<dbReference type="GO" id="GO:0005975">
    <property type="term" value="P:carbohydrate metabolic process"/>
    <property type="evidence" value="ECO:0007669"/>
    <property type="project" value="InterPro"/>
</dbReference>
<keyword evidence="5" id="KW-0732">Signal</keyword>
<dbReference type="InterPro" id="IPR041371">
    <property type="entry name" value="GH92_N"/>
</dbReference>
<protein>
    <submittedName>
        <fullName evidence="8">Alpha-1 2-mannosidase</fullName>
    </submittedName>
</protein>
<dbReference type="RefSeq" id="WP_141429686.1">
    <property type="nucleotide sequence ID" value="NZ_AP019736.1"/>
</dbReference>
<dbReference type="OrthoDB" id="9762711at2"/>
<evidence type="ECO:0000313" key="9">
    <source>
        <dbReference type="Proteomes" id="UP000319374"/>
    </source>
</evidence>
<dbReference type="Gene3D" id="1.20.1610.10">
    <property type="entry name" value="alpha-1,2-mannosidases domains"/>
    <property type="match status" value="1"/>
</dbReference>
<dbReference type="InterPro" id="IPR050883">
    <property type="entry name" value="PNGase"/>
</dbReference>
<evidence type="ECO:0000256" key="3">
    <source>
        <dbReference type="ARBA" id="ARBA00022837"/>
    </source>
</evidence>
<dbReference type="FunFam" id="3.30.2080.10:FF:000001">
    <property type="entry name" value="Alpha-1,2-mannosidase subfamily"/>
    <property type="match status" value="1"/>
</dbReference>
<evidence type="ECO:0000256" key="2">
    <source>
        <dbReference type="ARBA" id="ARBA00011245"/>
    </source>
</evidence>
<dbReference type="KEGG" id="ada:A5CPEGH6_21660"/>
<dbReference type="GO" id="GO:0030246">
    <property type="term" value="F:carbohydrate binding"/>
    <property type="evidence" value="ECO:0007669"/>
    <property type="project" value="InterPro"/>
</dbReference>
<feature type="chain" id="PRO_5021474364" evidence="5">
    <location>
        <begin position="21"/>
        <end position="728"/>
    </location>
</feature>
<reference evidence="9" key="1">
    <citation type="submission" date="2019-06" db="EMBL/GenBank/DDBJ databases">
        <title>Alistipes onderdonkii subsp. vulgaris subsp. nov., Alistipes dispar sp. nov. and Alistipes communis sp. nov., isolated from human faeces, and creation of Alistipes onderdonkii subsp. onderdonkii subsp. nov.</title>
        <authorList>
            <person name="Sakamoto M."/>
            <person name="Ikeyama N."/>
            <person name="Ogata Y."/>
            <person name="Suda W."/>
            <person name="Iino T."/>
            <person name="Hattori M."/>
            <person name="Ohkuma M."/>
        </authorList>
    </citation>
    <scope>NUCLEOTIDE SEQUENCE [LARGE SCALE GENOMIC DNA]</scope>
    <source>
        <strain evidence="9">5CPEGH6</strain>
    </source>
</reference>
<dbReference type="InterPro" id="IPR005887">
    <property type="entry name" value="GH92_a_mannosidase_put"/>
</dbReference>
<dbReference type="GeneID" id="98674153"/>
<evidence type="ECO:0000256" key="5">
    <source>
        <dbReference type="SAM" id="SignalP"/>
    </source>
</evidence>
<proteinExistence type="predicted"/>
<dbReference type="EMBL" id="AP019736">
    <property type="protein sequence ID" value="BBL07528.1"/>
    <property type="molecule type" value="Genomic_DNA"/>
</dbReference>
<evidence type="ECO:0000256" key="4">
    <source>
        <dbReference type="SAM" id="MobiDB-lite"/>
    </source>
</evidence>
<dbReference type="GO" id="GO:0005829">
    <property type="term" value="C:cytosol"/>
    <property type="evidence" value="ECO:0007669"/>
    <property type="project" value="TreeGrafter"/>
</dbReference>
<dbReference type="Proteomes" id="UP000319374">
    <property type="component" value="Chromosome"/>
</dbReference>
<dbReference type="Gene3D" id="3.30.2080.10">
    <property type="entry name" value="GH92 mannosidase domain"/>
    <property type="match status" value="1"/>
</dbReference>
<dbReference type="AlphaFoldDB" id="A0A4Y1X5C8"/>
<dbReference type="SUPFAM" id="SSF48208">
    <property type="entry name" value="Six-hairpin glycosidases"/>
    <property type="match status" value="1"/>
</dbReference>
<evidence type="ECO:0000259" key="7">
    <source>
        <dbReference type="Pfam" id="PF17678"/>
    </source>
</evidence>
<dbReference type="InterPro" id="IPR008928">
    <property type="entry name" value="6-hairpin_glycosidase_sf"/>
</dbReference>
<feature type="region of interest" description="Disordered" evidence="4">
    <location>
        <begin position="706"/>
        <end position="728"/>
    </location>
</feature>